<gene>
    <name evidence="11" type="primary">recN</name>
    <name evidence="11" type="ORF">P8609_02100</name>
</gene>
<protein>
    <recommendedName>
        <fullName evidence="3 9">DNA repair protein RecN</fullName>
    </recommendedName>
    <alternativeName>
        <fullName evidence="8 9">Recombination protein N</fullName>
    </alternativeName>
</protein>
<dbReference type="RefSeq" id="WP_309260936.1">
    <property type="nucleotide sequence ID" value="NZ_JARUHG010000001.1"/>
</dbReference>
<feature type="domain" description="RecF/RecN/SMC N-terminal" evidence="10">
    <location>
        <begin position="2"/>
        <end position="509"/>
    </location>
</feature>
<dbReference type="InterPro" id="IPR003395">
    <property type="entry name" value="RecF/RecN/SMC_N"/>
</dbReference>
<evidence type="ECO:0000256" key="2">
    <source>
        <dbReference type="ARBA" id="ARBA00009441"/>
    </source>
</evidence>
<dbReference type="InterPro" id="IPR027417">
    <property type="entry name" value="P-loop_NTPase"/>
</dbReference>
<sequence length="555" mass="59440">MLVHLSLKQFAVVTEAELAFGPGLTVISGETGAGKSLLVDALGLISGLRADSGVVRHGADRAELVAEFALHDVPLAAAWLREHELDEDDACQIRRVIRADGGSRAWVNGRPVTLGQLGELAALLVEIHGQHEHQALLSRPSQLALLDAFGRTDVERRAVEAAAARWSALLAERETLLAQGDVSDRIDWLEHQHGELDREDLAPEAIARLLSDHRRHAHAAGLIAACDGAFAQLGGEDGPSLSRTLQHVRSDLARVAEHETRLTEVDAMLDAATIQIDEALALLDRVRSDLDLDPAAFDTLEHRLGRLHELARKHRVAPEQLAAQRDAIAAELETLRGAGVRLAKLDGEIDAARGAWREVAQVLSARRRDAAAHLASSTTALIGELGMGGGRFDVELEPLDTERPDPQGAERVEFMVAANPGQPARPLRKVASGGELSRISLAIEVAALGLDAVATMVFDEVDTGIGGAVAEIVGQKLRALGASRQVLCVTHLPQVAAQGHAHYRVSKAKSEGVTQSAVQLLKAKEREEELARMLGGVELTREARAAAKRLLADVE</sequence>
<evidence type="ECO:0000256" key="5">
    <source>
        <dbReference type="ARBA" id="ARBA00022763"/>
    </source>
</evidence>
<comment type="function">
    <text evidence="1 9">May be involved in recombinational repair of damaged DNA.</text>
</comment>
<evidence type="ECO:0000259" key="10">
    <source>
        <dbReference type="Pfam" id="PF02463"/>
    </source>
</evidence>
<keyword evidence="4" id="KW-0547">Nucleotide-binding</keyword>
<evidence type="ECO:0000256" key="7">
    <source>
        <dbReference type="ARBA" id="ARBA00023204"/>
    </source>
</evidence>
<keyword evidence="12" id="KW-1185">Reference proteome</keyword>
<organism evidence="11 12">
    <name type="scientific">Lysobacter arvi</name>
    <dbReference type="NCBI Taxonomy" id="3038776"/>
    <lineage>
        <taxon>Bacteria</taxon>
        <taxon>Pseudomonadati</taxon>
        <taxon>Pseudomonadota</taxon>
        <taxon>Gammaproteobacteria</taxon>
        <taxon>Lysobacterales</taxon>
        <taxon>Lysobacteraceae</taxon>
        <taxon>Lysobacter</taxon>
    </lineage>
</organism>
<dbReference type="SUPFAM" id="SSF52540">
    <property type="entry name" value="P-loop containing nucleoside triphosphate hydrolases"/>
    <property type="match status" value="1"/>
</dbReference>
<keyword evidence="5 9" id="KW-0227">DNA damage</keyword>
<comment type="similarity">
    <text evidence="2 9">Belongs to the RecN family.</text>
</comment>
<keyword evidence="6" id="KW-0067">ATP-binding</keyword>
<accession>A0ABU1C991</accession>
<proteinExistence type="inferred from homology"/>
<dbReference type="Gene3D" id="3.40.50.300">
    <property type="entry name" value="P-loop containing nucleotide triphosphate hydrolases"/>
    <property type="match status" value="2"/>
</dbReference>
<evidence type="ECO:0000256" key="9">
    <source>
        <dbReference type="PIRNR" id="PIRNR003128"/>
    </source>
</evidence>
<dbReference type="Pfam" id="PF02463">
    <property type="entry name" value="SMC_N"/>
    <property type="match status" value="1"/>
</dbReference>
<evidence type="ECO:0000256" key="1">
    <source>
        <dbReference type="ARBA" id="ARBA00003618"/>
    </source>
</evidence>
<dbReference type="PANTHER" id="PTHR11059">
    <property type="entry name" value="DNA REPAIR PROTEIN RECN"/>
    <property type="match status" value="1"/>
</dbReference>
<evidence type="ECO:0000256" key="8">
    <source>
        <dbReference type="ARBA" id="ARBA00033408"/>
    </source>
</evidence>
<name>A0ABU1C991_9GAMM</name>
<dbReference type="EMBL" id="JARUHG010000001">
    <property type="protein sequence ID" value="MDR0181759.1"/>
    <property type="molecule type" value="Genomic_DNA"/>
</dbReference>
<keyword evidence="7 9" id="KW-0234">DNA repair</keyword>
<evidence type="ECO:0000256" key="3">
    <source>
        <dbReference type="ARBA" id="ARBA00021315"/>
    </source>
</evidence>
<dbReference type="PANTHER" id="PTHR11059:SF0">
    <property type="entry name" value="DNA REPAIR PROTEIN RECN"/>
    <property type="match status" value="1"/>
</dbReference>
<dbReference type="PIRSF" id="PIRSF003128">
    <property type="entry name" value="RecN"/>
    <property type="match status" value="1"/>
</dbReference>
<dbReference type="InterPro" id="IPR004604">
    <property type="entry name" value="DNA_recomb/repair_RecN"/>
</dbReference>
<evidence type="ECO:0000313" key="12">
    <source>
        <dbReference type="Proteomes" id="UP001233535"/>
    </source>
</evidence>
<evidence type="ECO:0000313" key="11">
    <source>
        <dbReference type="EMBL" id="MDR0181759.1"/>
    </source>
</evidence>
<reference evidence="11 12" key="1">
    <citation type="submission" date="2023-04" db="EMBL/GenBank/DDBJ databases">
        <title>Lysobacter sp. strain UC isolated from soil sample.</title>
        <authorList>
            <person name="Choksket S."/>
            <person name="Harshvardhan F."/>
            <person name="Rana R."/>
            <person name="Patil P.B."/>
            <person name="Korpole S."/>
        </authorList>
    </citation>
    <scope>NUCLEOTIDE SEQUENCE [LARGE SCALE GENOMIC DNA]</scope>
    <source>
        <strain evidence="11 12">UC</strain>
    </source>
</reference>
<dbReference type="NCBIfam" id="TIGR00634">
    <property type="entry name" value="recN"/>
    <property type="match status" value="1"/>
</dbReference>
<dbReference type="Proteomes" id="UP001233535">
    <property type="component" value="Unassembled WGS sequence"/>
</dbReference>
<evidence type="ECO:0000256" key="4">
    <source>
        <dbReference type="ARBA" id="ARBA00022741"/>
    </source>
</evidence>
<dbReference type="CDD" id="cd03241">
    <property type="entry name" value="ABC_RecN"/>
    <property type="match status" value="2"/>
</dbReference>
<comment type="caution">
    <text evidence="11">The sequence shown here is derived from an EMBL/GenBank/DDBJ whole genome shotgun (WGS) entry which is preliminary data.</text>
</comment>
<dbReference type="NCBIfam" id="NF008121">
    <property type="entry name" value="PRK10869.1"/>
    <property type="match status" value="1"/>
</dbReference>
<evidence type="ECO:0000256" key="6">
    <source>
        <dbReference type="ARBA" id="ARBA00022840"/>
    </source>
</evidence>